<dbReference type="PROSITE" id="PS51257">
    <property type="entry name" value="PROKAR_LIPOPROTEIN"/>
    <property type="match status" value="1"/>
</dbReference>
<dbReference type="Pfam" id="PF13855">
    <property type="entry name" value="LRR_8"/>
    <property type="match status" value="2"/>
</dbReference>
<evidence type="ECO:0000256" key="2">
    <source>
        <dbReference type="ARBA" id="ARBA00022737"/>
    </source>
</evidence>
<accession>U5EQ53</accession>
<sequence length="574" mass="66322">MNLRFLLGFLTIFLISFEPIHGFICYCFSTSCTFLYATDANIFHNVHQVCPLANAKSIQSLALFRYGIDSLPDTFFTIFPSVHTLEIHYSQALNMNKLNFANATELQILSLKQSHVTLLKENQFLGAENLTELIITSNTLNEIDERAFANLPKLEKLFLANNFLDQLPENVFVNLTTLKILNLASNNLTTLSGKLFENLKNLEYFDVSNNNMLKFDMTLLSTQILNVRSNHLQELYINDNIKEIDAAYNQIERVIVNTGKILTRLKLLHNNVTDTRNITKIASLMNLNLSGNRLNSNTTFENMTQLEDLTLHGTYIKWKPGMFKNVDLLKRLDLSQNNLTEIDYDALEPLKLLEVLSVSGNYIRKIHYHKIHELLPKLRILEICSNNWNQTYFLQNIEQMKKFNLKPDLLNFHDLFKDHIVEFCAISDNEHDEERESEDYHSEEIYTDTYSDEVMNISMNSTEKVEESIMTTETVSNTEIVVTTTMESTTSTVGTTTSSVKPIDNQTIKHHIEEHDFYIVEKEQETGHHNQRSHLWIYITVCVVLIALSSIATLVYFKGCRLRNRITFDTIRLI</sequence>
<dbReference type="InterPro" id="IPR001611">
    <property type="entry name" value="Leu-rich_rpt"/>
</dbReference>
<feature type="transmembrane region" description="Helical" evidence="3">
    <location>
        <begin position="535"/>
        <end position="557"/>
    </location>
</feature>
<protein>
    <submittedName>
        <fullName evidence="5">Putative leucine-rich repeat-containing g-protein coupled receptor 5</fullName>
    </submittedName>
</protein>
<evidence type="ECO:0000256" key="1">
    <source>
        <dbReference type="ARBA" id="ARBA00022614"/>
    </source>
</evidence>
<dbReference type="Gene3D" id="3.80.10.10">
    <property type="entry name" value="Ribonuclease Inhibitor"/>
    <property type="match status" value="2"/>
</dbReference>
<evidence type="ECO:0000313" key="5">
    <source>
        <dbReference type="EMBL" id="JAB55415.1"/>
    </source>
</evidence>
<dbReference type="SMART" id="SM00369">
    <property type="entry name" value="LRR_TYP"/>
    <property type="match status" value="5"/>
</dbReference>
<feature type="signal peptide" evidence="4">
    <location>
        <begin position="1"/>
        <end position="22"/>
    </location>
</feature>
<dbReference type="AlphaFoldDB" id="U5EQ53"/>
<name>U5EQ53_9DIPT</name>
<evidence type="ECO:0000256" key="3">
    <source>
        <dbReference type="SAM" id="Phobius"/>
    </source>
</evidence>
<reference evidence="5" key="1">
    <citation type="journal article" date="2014" name="Insect Biochem. Mol. Biol.">
        <title>An insight into the sialome of the frog biting fly, Corethrella appendiculata.</title>
        <authorList>
            <person name="Ribeiro J.M.C."/>
            <person name="Chagas A.C."/>
            <person name="Pham V.M."/>
            <person name="Lounibos L.P."/>
            <person name="Calvo E."/>
        </authorList>
    </citation>
    <scope>NUCLEOTIDE SEQUENCE</scope>
    <source>
        <tissue evidence="5">Salivary glands</tissue>
    </source>
</reference>
<dbReference type="PANTHER" id="PTHR45712">
    <property type="entry name" value="AGAP008170-PA"/>
    <property type="match status" value="1"/>
</dbReference>
<dbReference type="PANTHER" id="PTHR45712:SF22">
    <property type="entry name" value="INSULIN-LIKE GROWTH FACTOR-BINDING PROTEIN COMPLEX ACID LABILE SUBUNIT"/>
    <property type="match status" value="1"/>
</dbReference>
<dbReference type="PROSITE" id="PS51450">
    <property type="entry name" value="LRR"/>
    <property type="match status" value="2"/>
</dbReference>
<proteinExistence type="evidence at transcript level"/>
<dbReference type="EMBL" id="GANO01004456">
    <property type="protein sequence ID" value="JAB55415.1"/>
    <property type="molecule type" value="mRNA"/>
</dbReference>
<keyword evidence="1" id="KW-0433">Leucine-rich repeat</keyword>
<dbReference type="SUPFAM" id="SSF52058">
    <property type="entry name" value="L domain-like"/>
    <property type="match status" value="1"/>
</dbReference>
<keyword evidence="3" id="KW-0812">Transmembrane</keyword>
<dbReference type="InterPro" id="IPR003591">
    <property type="entry name" value="Leu-rich_rpt_typical-subtyp"/>
</dbReference>
<dbReference type="InterPro" id="IPR032675">
    <property type="entry name" value="LRR_dom_sf"/>
</dbReference>
<keyword evidence="3" id="KW-1133">Transmembrane helix</keyword>
<keyword evidence="3" id="KW-0472">Membrane</keyword>
<dbReference type="InterPro" id="IPR050333">
    <property type="entry name" value="SLRP"/>
</dbReference>
<evidence type="ECO:0000256" key="4">
    <source>
        <dbReference type="SAM" id="SignalP"/>
    </source>
</evidence>
<keyword evidence="4" id="KW-0732">Signal</keyword>
<feature type="chain" id="PRO_5004659733" evidence="4">
    <location>
        <begin position="23"/>
        <end position="574"/>
    </location>
</feature>
<keyword evidence="2" id="KW-0677">Repeat</keyword>
<organism evidence="5">
    <name type="scientific">Corethrella appendiculata</name>
    <dbReference type="NCBI Taxonomy" id="1370023"/>
    <lineage>
        <taxon>Eukaryota</taxon>
        <taxon>Metazoa</taxon>
        <taxon>Ecdysozoa</taxon>
        <taxon>Arthropoda</taxon>
        <taxon>Hexapoda</taxon>
        <taxon>Insecta</taxon>
        <taxon>Pterygota</taxon>
        <taxon>Neoptera</taxon>
        <taxon>Endopterygota</taxon>
        <taxon>Diptera</taxon>
        <taxon>Nematocera</taxon>
        <taxon>Culicoidea</taxon>
        <taxon>Chaoboridae</taxon>
        <taxon>Corethrella</taxon>
    </lineage>
</organism>
<keyword evidence="5" id="KW-0675">Receptor</keyword>